<keyword evidence="3" id="KW-1185">Reference proteome</keyword>
<gene>
    <name evidence="2" type="ORF">DZF91_23710</name>
</gene>
<evidence type="ECO:0000256" key="1">
    <source>
        <dbReference type="SAM" id="MobiDB-lite"/>
    </source>
</evidence>
<feature type="compositionally biased region" description="Low complexity" evidence="1">
    <location>
        <begin position="46"/>
        <end position="65"/>
    </location>
</feature>
<comment type="caution">
    <text evidence="2">The sequence shown here is derived from an EMBL/GenBank/DDBJ whole genome shotgun (WGS) entry which is preliminary data.</text>
</comment>
<feature type="region of interest" description="Disordered" evidence="1">
    <location>
        <begin position="22"/>
        <end position="74"/>
    </location>
</feature>
<dbReference type="EMBL" id="QURH01000513">
    <property type="protein sequence ID" value="RFU39191.1"/>
    <property type="molecule type" value="Genomic_DNA"/>
</dbReference>
<reference evidence="2 3" key="1">
    <citation type="submission" date="2018-08" db="EMBL/GenBank/DDBJ databases">
        <title>Actinomadura jelena sp. nov., a novel Actinomycete isolated from soil in Chad.</title>
        <authorList>
            <person name="Shi L."/>
        </authorList>
    </citation>
    <scope>NUCLEOTIDE SEQUENCE [LARGE SCALE GENOMIC DNA]</scope>
    <source>
        <strain evidence="2 3">NEAU-G17</strain>
    </source>
</reference>
<dbReference type="Proteomes" id="UP000261811">
    <property type="component" value="Unassembled WGS sequence"/>
</dbReference>
<organism evidence="2 3">
    <name type="scientific">Actinomadura logoneensis</name>
    <dbReference type="NCBI Taxonomy" id="2293572"/>
    <lineage>
        <taxon>Bacteria</taxon>
        <taxon>Bacillati</taxon>
        <taxon>Actinomycetota</taxon>
        <taxon>Actinomycetes</taxon>
        <taxon>Streptosporangiales</taxon>
        <taxon>Thermomonosporaceae</taxon>
        <taxon>Actinomadura</taxon>
    </lineage>
</organism>
<proteinExistence type="predicted"/>
<evidence type="ECO:0000313" key="3">
    <source>
        <dbReference type="Proteomes" id="UP000261811"/>
    </source>
</evidence>
<evidence type="ECO:0000313" key="2">
    <source>
        <dbReference type="EMBL" id="RFU39191.1"/>
    </source>
</evidence>
<name>A0A372JGR6_9ACTN</name>
<protein>
    <submittedName>
        <fullName evidence="2">Uncharacterized protein</fullName>
    </submittedName>
</protein>
<dbReference type="AlphaFoldDB" id="A0A372JGR6"/>
<accession>A0A372JGR6</accession>
<sequence>MPRNAAAEMYSLLIAEAFQSGVTPREATIRSEAVAPERRPTDPDPSVAATTVSTDSAAASATPVTGARPRTGRS</sequence>